<dbReference type="InterPro" id="IPR005320">
    <property type="entry name" value="Peptidase_S51"/>
</dbReference>
<dbReference type="EC" id="3.4.15.6" evidence="4"/>
<evidence type="ECO:0000256" key="2">
    <source>
        <dbReference type="ARBA" id="ARBA00002039"/>
    </source>
</evidence>
<keyword evidence="7 10" id="KW-0378">Hydrolase</keyword>
<evidence type="ECO:0000256" key="5">
    <source>
        <dbReference type="ARBA" id="ARBA00015719"/>
    </source>
</evidence>
<name>A0A369QLH1_9BACT</name>
<dbReference type="GO" id="GO:0008236">
    <property type="term" value="F:serine-type peptidase activity"/>
    <property type="evidence" value="ECO:0007669"/>
    <property type="project" value="UniProtKB-KW"/>
</dbReference>
<evidence type="ECO:0000256" key="4">
    <source>
        <dbReference type="ARBA" id="ARBA00013115"/>
    </source>
</evidence>
<dbReference type="PIRSF" id="PIRSF032067">
    <property type="entry name" value="Cyanophycinase"/>
    <property type="match status" value="1"/>
</dbReference>
<dbReference type="CDD" id="cd03145">
    <property type="entry name" value="GAT1_cyanophycinase"/>
    <property type="match status" value="1"/>
</dbReference>
<dbReference type="GO" id="GO:0004180">
    <property type="term" value="F:carboxypeptidase activity"/>
    <property type="evidence" value="ECO:0007669"/>
    <property type="project" value="UniProtKB-KW"/>
</dbReference>
<feature type="active site" description="Charge relay system" evidence="9">
    <location>
        <position position="257"/>
    </location>
</feature>
<reference evidence="10 11" key="1">
    <citation type="submission" date="2018-04" db="EMBL/GenBank/DDBJ databases">
        <title>Adhaeribacter sp. HMF7616 genome sequencing and assembly.</title>
        <authorList>
            <person name="Kang H."/>
            <person name="Kang J."/>
            <person name="Cha I."/>
            <person name="Kim H."/>
            <person name="Joh K."/>
        </authorList>
    </citation>
    <scope>NUCLEOTIDE SEQUENCE [LARGE SCALE GENOMIC DNA]</scope>
    <source>
        <strain evidence="10 11">HMF7616</strain>
    </source>
</reference>
<proteinExistence type="inferred from homology"/>
<dbReference type="GO" id="GO:0008241">
    <property type="term" value="F:peptidyl-dipeptidase activity"/>
    <property type="evidence" value="ECO:0007669"/>
    <property type="project" value="UniProtKB-EC"/>
</dbReference>
<keyword evidence="8" id="KW-0720">Serine protease</keyword>
<keyword evidence="10" id="KW-0121">Carboxypeptidase</keyword>
<evidence type="ECO:0000256" key="1">
    <source>
        <dbReference type="ARBA" id="ARBA00001092"/>
    </source>
</evidence>
<feature type="active site" description="Charge relay system" evidence="9">
    <location>
        <position position="188"/>
    </location>
</feature>
<comment type="catalytic activity">
    <reaction evidence="1">
        <text>[L-4-(L-arginin-2-N-yl)aspartate](n) + H2O = [L-4-(L-arginin-2-N-yl)aspartate](n-1) + L-4-(L-arginin-2-N-yl)aspartate</text>
        <dbReference type="Rhea" id="RHEA:12845"/>
        <dbReference type="Rhea" id="RHEA-COMP:13728"/>
        <dbReference type="Rhea" id="RHEA-COMP:13734"/>
        <dbReference type="ChEBI" id="CHEBI:15377"/>
        <dbReference type="ChEBI" id="CHEBI:137986"/>
        <dbReference type="ChEBI" id="CHEBI:137991"/>
        <dbReference type="EC" id="3.4.15.6"/>
    </reaction>
</comment>
<dbReference type="Proteomes" id="UP000253919">
    <property type="component" value="Unassembled WGS sequence"/>
</dbReference>
<dbReference type="InterPro" id="IPR029062">
    <property type="entry name" value="Class_I_gatase-like"/>
</dbReference>
<dbReference type="PANTHER" id="PTHR36175">
    <property type="entry name" value="CYANOPHYCINASE"/>
    <property type="match status" value="1"/>
</dbReference>
<dbReference type="EMBL" id="QASA01000001">
    <property type="protein sequence ID" value="RDC63108.1"/>
    <property type="molecule type" value="Genomic_DNA"/>
</dbReference>
<comment type="caution">
    <text evidence="10">The sequence shown here is derived from an EMBL/GenBank/DDBJ whole genome shotgun (WGS) entry which is preliminary data.</text>
</comment>
<dbReference type="PANTHER" id="PTHR36175:SF1">
    <property type="entry name" value="CYANOPHYCINASE"/>
    <property type="match status" value="1"/>
</dbReference>
<organism evidence="10 11">
    <name type="scientific">Adhaeribacter pallidiroseus</name>
    <dbReference type="NCBI Taxonomy" id="2072847"/>
    <lineage>
        <taxon>Bacteria</taxon>
        <taxon>Pseudomonadati</taxon>
        <taxon>Bacteroidota</taxon>
        <taxon>Cytophagia</taxon>
        <taxon>Cytophagales</taxon>
        <taxon>Hymenobacteraceae</taxon>
        <taxon>Adhaeribacter</taxon>
    </lineage>
</organism>
<evidence type="ECO:0000313" key="10">
    <source>
        <dbReference type="EMBL" id="RDC63108.1"/>
    </source>
</evidence>
<evidence type="ECO:0000256" key="7">
    <source>
        <dbReference type="ARBA" id="ARBA00022801"/>
    </source>
</evidence>
<dbReference type="Gene3D" id="3.40.50.880">
    <property type="match status" value="1"/>
</dbReference>
<evidence type="ECO:0000313" key="11">
    <source>
        <dbReference type="Proteomes" id="UP000253919"/>
    </source>
</evidence>
<comment type="similarity">
    <text evidence="3">Belongs to the peptidase S51 family.</text>
</comment>
<evidence type="ECO:0000256" key="9">
    <source>
        <dbReference type="PIRSR" id="PIRSR032067-1"/>
    </source>
</evidence>
<evidence type="ECO:0000256" key="8">
    <source>
        <dbReference type="ARBA" id="ARBA00022825"/>
    </source>
</evidence>
<dbReference type="GO" id="GO:0006508">
    <property type="term" value="P:proteolysis"/>
    <property type="evidence" value="ECO:0007669"/>
    <property type="project" value="UniProtKB-KW"/>
</dbReference>
<keyword evidence="11" id="KW-1185">Reference proteome</keyword>
<comment type="function">
    <text evidence="2">Exopeptidase that catalyzes the hydrolytic cleavage of multi-L-arginyl-poly-L-aspartic acid (cyanophycin; a water-insoluble reserve polymer) into aspartate-arginine dipeptides.</text>
</comment>
<sequence length="341" mass="37908">MQHDLLLSGKLVTKSFLLCIIKLSTAKINRAFSILQDRKLLVNTPKGKIIAIGGNEDKGTYSHARSQRKYYLNFFELGILKRFTAELGKVAPRIEVITTASMIPEEVGNIYQKAFGILNFSNIGLMHIRTFAETNLPVYLERLKAADGILFSGGDQSRIIQAFTGTEFLRICKERYQHEENFVIAGTSAGAMAMSGIMIKRGSSFEALMKGTVKLGQGLDFLSNAVIDSHFVKRGRFGRLMEAVALHSRKIGIGLGEDTGVLITHGNLIETIGSNLVIIVDGYHIKHNNVHEANRGEPLSIENLVMHVLAKGNVYDIYLREFYKDAATRQQHVQNILDNLS</sequence>
<dbReference type="AlphaFoldDB" id="A0A369QLH1"/>
<dbReference type="Pfam" id="PF03575">
    <property type="entry name" value="Peptidase_S51"/>
    <property type="match status" value="1"/>
</dbReference>
<dbReference type="NCBIfam" id="TIGR02069">
    <property type="entry name" value="cyanophycinase"/>
    <property type="match status" value="1"/>
</dbReference>
<evidence type="ECO:0000256" key="3">
    <source>
        <dbReference type="ARBA" id="ARBA00006534"/>
    </source>
</evidence>
<accession>A0A369QLH1</accession>
<feature type="active site" description="Charge relay system" evidence="9">
    <location>
        <position position="230"/>
    </location>
</feature>
<protein>
    <recommendedName>
        <fullName evidence="5">Cyanophycinase</fullName>
        <ecNumber evidence="4">3.4.15.6</ecNumber>
    </recommendedName>
</protein>
<dbReference type="SUPFAM" id="SSF52317">
    <property type="entry name" value="Class I glutamine amidotransferase-like"/>
    <property type="match status" value="1"/>
</dbReference>
<keyword evidence="6" id="KW-0645">Protease</keyword>
<dbReference type="InterPro" id="IPR011811">
    <property type="entry name" value="Peptidase_S51_cyanophycinase"/>
</dbReference>
<gene>
    <name evidence="10" type="ORF">AHMF7616_01708</name>
</gene>
<evidence type="ECO:0000256" key="6">
    <source>
        <dbReference type="ARBA" id="ARBA00022670"/>
    </source>
</evidence>